<dbReference type="Gene3D" id="3.55.50.10">
    <property type="entry name" value="Baseplate protein-like domains"/>
    <property type="match status" value="1"/>
</dbReference>
<evidence type="ECO:0000313" key="6">
    <source>
        <dbReference type="EMBL" id="KPC42302.1"/>
    </source>
</evidence>
<evidence type="ECO:0000256" key="3">
    <source>
        <dbReference type="ARBA" id="ARBA00022525"/>
    </source>
</evidence>
<dbReference type="InterPro" id="IPR050708">
    <property type="entry name" value="T6SS_VgrG/RHS"/>
</dbReference>
<dbReference type="Gene3D" id="2.30.110.50">
    <property type="match status" value="1"/>
</dbReference>
<feature type="domain" description="Gp5/Type VI secretion system Vgr protein OB-fold" evidence="4">
    <location>
        <begin position="397"/>
        <end position="464"/>
    </location>
</feature>
<dbReference type="GO" id="GO:0005576">
    <property type="term" value="C:extracellular region"/>
    <property type="evidence" value="ECO:0007669"/>
    <property type="project" value="UniProtKB-SubCell"/>
</dbReference>
<dbReference type="EMBL" id="RBPS01000090">
    <property type="protein sequence ID" value="RMO38908.1"/>
    <property type="molecule type" value="Genomic_DNA"/>
</dbReference>
<dbReference type="EMBL" id="RBPT01000179">
    <property type="protein sequence ID" value="RMO47913.1"/>
    <property type="molecule type" value="Genomic_DNA"/>
</dbReference>
<dbReference type="SUPFAM" id="SSF69255">
    <property type="entry name" value="gp5 N-terminal domain-like"/>
    <property type="match status" value="1"/>
</dbReference>
<evidence type="ECO:0000256" key="2">
    <source>
        <dbReference type="ARBA" id="ARBA00005558"/>
    </source>
</evidence>
<dbReference type="EMBL" id="RBQX01000324">
    <property type="protein sequence ID" value="RMQ08414.1"/>
    <property type="molecule type" value="Genomic_DNA"/>
</dbReference>
<evidence type="ECO:0000313" key="11">
    <source>
        <dbReference type="Proteomes" id="UP000272471"/>
    </source>
</evidence>
<evidence type="ECO:0000313" key="7">
    <source>
        <dbReference type="EMBL" id="RMO38908.1"/>
    </source>
</evidence>
<dbReference type="Gene3D" id="4.10.220.110">
    <property type="match status" value="1"/>
</dbReference>
<evidence type="ECO:0000259" key="5">
    <source>
        <dbReference type="Pfam" id="PF22178"/>
    </source>
</evidence>
<comment type="subcellular location">
    <subcellularLocation>
        <location evidence="1">Secreted</location>
    </subcellularLocation>
</comment>
<comment type="caution">
    <text evidence="8">The sequence shown here is derived from an EMBL/GenBank/DDBJ whole genome shotgun (WGS) entry which is preliminary data.</text>
</comment>
<protein>
    <submittedName>
        <fullName evidence="6">Rhs family protein</fullName>
    </submittedName>
    <submittedName>
        <fullName evidence="8">Rhs protein</fullName>
    </submittedName>
</protein>
<dbReference type="SUPFAM" id="SSF69279">
    <property type="entry name" value="Phage tail proteins"/>
    <property type="match status" value="2"/>
</dbReference>
<evidence type="ECO:0000313" key="8">
    <source>
        <dbReference type="EMBL" id="RMO47913.1"/>
    </source>
</evidence>
<dbReference type="Proteomes" id="UP000273536">
    <property type="component" value="Unassembled WGS sequence"/>
</dbReference>
<dbReference type="SUPFAM" id="SSF69349">
    <property type="entry name" value="Phage fibre proteins"/>
    <property type="match status" value="1"/>
</dbReference>
<dbReference type="InterPro" id="IPR037026">
    <property type="entry name" value="Vgr_OB-fold_dom_sf"/>
</dbReference>
<reference evidence="6" key="1">
    <citation type="submission" date="2015-07" db="EMBL/GenBank/DDBJ databases">
        <authorList>
            <person name="O'Brien H.E."/>
            <person name="Thakur S."/>
            <person name="Gong Y."/>
            <person name="Wang P.W."/>
            <person name="Guttman D.S."/>
        </authorList>
    </citation>
    <scope>NUCLEOTIDE SEQUENCE</scope>
    <source>
        <strain evidence="6">BR1</strain>
    </source>
</reference>
<comment type="similarity">
    <text evidence="2">Belongs to the VgrG protein family.</text>
</comment>
<dbReference type="Pfam" id="PF04717">
    <property type="entry name" value="Phage_base_V"/>
    <property type="match status" value="1"/>
</dbReference>
<dbReference type="Proteomes" id="UP000037836">
    <property type="component" value="Unassembled WGS sequence"/>
</dbReference>
<dbReference type="InterPro" id="IPR017847">
    <property type="entry name" value="T6SS_RhsGE_Vgr_subset"/>
</dbReference>
<evidence type="ECO:0000313" key="13">
    <source>
        <dbReference type="Proteomes" id="UP000280599"/>
    </source>
</evidence>
<sequence length="619" mass="69442">MLMDLAAMLSPQNRRLFKFKNLANPEQELLLGSFRGSEGLSRAYQFDLLLVCQDSGVELKSMMGQHVVIEIELADGSPRYIAGYLTRFASGGSDGGMAKYTATLNPWFSMLKNRFDTRIFQGNTVEEVVTQVFAMCTAFSKHEFRLSKPLKRYTYITQYRESDFNFVQRLLEEEGMFYYFEHTAEGHTMIICDDSTTLVPLPEQPQIRFHSASVTETADSIIEWNGDRKLQSGKIAVQTFDYRQPNNRLPVAMNSLNQQGDVENFEVYDFPGQYTHGTYDEGEALLRLRVEALELRGKSFRGTSNCRAMKPGYTFELLQHYDHDQGSPEDRQFLLVLVDSEGHNNYLNGQQASYFNTFSCVRKKIVFRPQLTTNRSVISGPQTAIVVGPPGEEIFTDELGRVKIQFHWDRKGEHNDKSSCWVRVAQSGASGGFGSIQIPRVGDEVVVVFLDGNPDRPLVMGSLYNSQNTPPWSLPANKTQSGFLTRSAKGDGGTANFFRFEDKAGAEQVIVHAERNMDTEIELDETHDVGNNRSVTVGGKNTEIIQNDTLLKVEQGSLTITVDKQSIDITAMTEITLTVGTSSITLKPSSIEIKGDEIKVLGKNTFVEGDRVDINIEKS</sequence>
<evidence type="ECO:0000313" key="9">
    <source>
        <dbReference type="EMBL" id="RMQ08414.1"/>
    </source>
</evidence>
<reference evidence="11 12" key="3">
    <citation type="submission" date="2018-08" db="EMBL/GenBank/DDBJ databases">
        <title>Recombination of ecologically and evolutionarily significant loci maintains genetic cohesion in the Pseudomonas syringae species complex.</title>
        <authorList>
            <person name="Dillon M."/>
            <person name="Thakur S."/>
            <person name="Almeida R.N.D."/>
            <person name="Weir B.S."/>
            <person name="Guttman D.S."/>
        </authorList>
    </citation>
    <scope>NUCLEOTIDE SEQUENCE [LARGE SCALE GENOMIC DNA]</scope>
    <source>
        <strain evidence="9 11">ICMP 4182</strain>
        <strain evidence="7 12">ICMP 6372</strain>
        <strain evidence="8 13">ICMP 867</strain>
    </source>
</reference>
<dbReference type="NCBIfam" id="TIGR03361">
    <property type="entry name" value="VI_Rhs_Vgr"/>
    <property type="match status" value="1"/>
</dbReference>
<dbReference type="Gene3D" id="2.40.50.230">
    <property type="entry name" value="Gp5 N-terminal domain"/>
    <property type="match status" value="1"/>
</dbReference>
<feature type="domain" description="Gp5/Type VI secretion system Vgr C-terminal trimerisation" evidence="5">
    <location>
        <begin position="481"/>
        <end position="581"/>
    </location>
</feature>
<dbReference type="Pfam" id="PF22178">
    <property type="entry name" value="Gp5_trimer_C"/>
    <property type="match status" value="1"/>
</dbReference>
<name>A0A0N8RPC2_PSESG</name>
<evidence type="ECO:0000259" key="4">
    <source>
        <dbReference type="Pfam" id="PF04717"/>
    </source>
</evidence>
<keyword evidence="3" id="KW-0964">Secreted</keyword>
<keyword evidence="10" id="KW-1185">Reference proteome</keyword>
<dbReference type="Proteomes" id="UP000280599">
    <property type="component" value="Unassembled WGS sequence"/>
</dbReference>
<evidence type="ECO:0000313" key="10">
    <source>
        <dbReference type="Proteomes" id="UP000037836"/>
    </source>
</evidence>
<evidence type="ECO:0000313" key="12">
    <source>
        <dbReference type="Proteomes" id="UP000273536"/>
    </source>
</evidence>
<dbReference type="NCBIfam" id="TIGR01646">
    <property type="entry name" value="vgr_GE"/>
    <property type="match status" value="1"/>
</dbReference>
<dbReference type="Proteomes" id="UP000272471">
    <property type="component" value="Unassembled WGS sequence"/>
</dbReference>
<dbReference type="InterPro" id="IPR006533">
    <property type="entry name" value="T6SS_Vgr_RhsGE"/>
</dbReference>
<dbReference type="EMBL" id="LGLO01000074">
    <property type="protein sequence ID" value="KPC42302.1"/>
    <property type="molecule type" value="Genomic_DNA"/>
</dbReference>
<dbReference type="PANTHER" id="PTHR32305">
    <property type="match status" value="1"/>
</dbReference>
<proteinExistence type="inferred from homology"/>
<dbReference type="Pfam" id="PF05954">
    <property type="entry name" value="Phage_GPD"/>
    <property type="match status" value="1"/>
</dbReference>
<reference evidence="6 10" key="2">
    <citation type="submission" date="2015-10" db="EMBL/GenBank/DDBJ databases">
        <title>Comparative genomics and high-throughput reverse genetic screens identify a new phytobacterial MAMP and an Arabidopsis receptor required for immune elicitation.</title>
        <authorList>
            <person name="Mott G.A."/>
            <person name="Thakur S."/>
            <person name="Wang P.W."/>
            <person name="Desveaux D."/>
            <person name="Guttman D.S."/>
        </authorList>
    </citation>
    <scope>NUCLEOTIDE SEQUENCE [LARGE SCALE GENOMIC DNA]</scope>
    <source>
        <strain evidence="6 10">BR1</strain>
    </source>
</reference>
<organism evidence="8 13">
    <name type="scientific">Pseudomonas savastanoi pv. glycinea</name>
    <name type="common">Pseudomonas syringae pv. glycinea</name>
    <dbReference type="NCBI Taxonomy" id="318"/>
    <lineage>
        <taxon>Bacteria</taxon>
        <taxon>Pseudomonadati</taxon>
        <taxon>Pseudomonadota</taxon>
        <taxon>Gammaproteobacteria</taxon>
        <taxon>Pseudomonadales</taxon>
        <taxon>Pseudomonadaceae</taxon>
        <taxon>Pseudomonas</taxon>
    </lineage>
</organism>
<dbReference type="InterPro" id="IPR006531">
    <property type="entry name" value="Gp5/Vgr_OB"/>
</dbReference>
<evidence type="ECO:0000256" key="1">
    <source>
        <dbReference type="ARBA" id="ARBA00004613"/>
    </source>
</evidence>
<dbReference type="RefSeq" id="WP_004661655.1">
    <property type="nucleotide sequence ID" value="NZ_LGLL01000009.1"/>
</dbReference>
<gene>
    <name evidence="6" type="ORF">AC496_0555</name>
    <name evidence="9" type="ORF">ALQ11_02582</name>
    <name evidence="8" type="ORF">ALQ41_02486</name>
    <name evidence="7" type="ORF">ALQ42_02138</name>
</gene>
<accession>A0A0N8RPC2</accession>
<dbReference type="InterPro" id="IPR054030">
    <property type="entry name" value="Gp5_Vgr_C"/>
</dbReference>
<dbReference type="PANTHER" id="PTHR32305:SF15">
    <property type="entry name" value="PROTEIN RHSA-RELATED"/>
    <property type="match status" value="1"/>
</dbReference>
<dbReference type="AlphaFoldDB" id="A0A0N8RPC2"/>